<evidence type="ECO:0000313" key="3">
    <source>
        <dbReference type="Proteomes" id="UP000007305"/>
    </source>
</evidence>
<reference evidence="3" key="1">
    <citation type="submission" date="2015-12" db="EMBL/GenBank/DDBJ databases">
        <title>Update maize B73 reference genome by single molecule sequencing technologies.</title>
        <authorList>
            <consortium name="Maize Genome Sequencing Project"/>
            <person name="Ware D."/>
        </authorList>
    </citation>
    <scope>NUCLEOTIDE SEQUENCE [LARGE SCALE GENOMIC DNA]</scope>
    <source>
        <strain evidence="3">cv. B73</strain>
    </source>
</reference>
<proteinExistence type="evidence at protein level"/>
<dbReference type="InterPro" id="IPR044248">
    <property type="entry name" value="DPH3/4-like"/>
</dbReference>
<sequence length="208" mass="22475">MAAADETRPLLVAISLAVAACCLAQLAVGDTNGVYEPCSDARIQRGDGFTFGVVFAGYNAFFSGNTQLSPCDRRLNLAASGQLAVFRPKVDEISLLTINTTTGFNPVLEFNKGRLQNLHWKKDGCGACSGKSNFVCLGKQTCAIRTQSCKSQGPVDCSVGIQLAFSGTDKHESVLNSWYEVSNLRQYSLYGLYSNLKDTLSGQFNKIF</sequence>
<accession>A0A804M0M6</accession>
<dbReference type="Proteomes" id="UP000007305">
    <property type="component" value="Chromosome 1"/>
</dbReference>
<feature type="chain" id="PRO_5032688671" description="Expp1 protein" evidence="1">
    <location>
        <begin position="30"/>
        <end position="208"/>
    </location>
</feature>
<dbReference type="AlphaFoldDB" id="A0A804M0M6"/>
<evidence type="ECO:0007829" key="4">
    <source>
        <dbReference type="PeptideAtlas" id="A0A804M0M6"/>
    </source>
</evidence>
<organism evidence="2 3">
    <name type="scientific">Zea mays</name>
    <name type="common">Maize</name>
    <dbReference type="NCBI Taxonomy" id="4577"/>
    <lineage>
        <taxon>Eukaryota</taxon>
        <taxon>Viridiplantae</taxon>
        <taxon>Streptophyta</taxon>
        <taxon>Embryophyta</taxon>
        <taxon>Tracheophyta</taxon>
        <taxon>Spermatophyta</taxon>
        <taxon>Magnoliopsida</taxon>
        <taxon>Liliopsida</taxon>
        <taxon>Poales</taxon>
        <taxon>Poaceae</taxon>
        <taxon>PACMAD clade</taxon>
        <taxon>Panicoideae</taxon>
        <taxon>Andropogonodae</taxon>
        <taxon>Andropogoneae</taxon>
        <taxon>Tripsacinae</taxon>
        <taxon>Zea</taxon>
    </lineage>
</organism>
<dbReference type="OrthoDB" id="1885051at2759"/>
<evidence type="ECO:0000313" key="2">
    <source>
        <dbReference type="EnsemblPlants" id="Zm00001eb050310_P001"/>
    </source>
</evidence>
<dbReference type="EnsemblPlants" id="Zm00001eb050310_T001">
    <property type="protein sequence ID" value="Zm00001eb050310_P001"/>
    <property type="gene ID" value="Zm00001eb050310"/>
</dbReference>
<dbReference type="GO" id="GO:0046872">
    <property type="term" value="F:metal ion binding"/>
    <property type="evidence" value="ECO:0007669"/>
    <property type="project" value="InterPro"/>
</dbReference>
<evidence type="ECO:0008006" key="5">
    <source>
        <dbReference type="Google" id="ProtNLM"/>
    </source>
</evidence>
<gene>
    <name evidence="2" type="primary">LOC100273005</name>
</gene>
<reference evidence="2" key="3">
    <citation type="submission" date="2021-05" db="UniProtKB">
        <authorList>
            <consortium name="EnsemblPlants"/>
        </authorList>
    </citation>
    <scope>IDENTIFICATION</scope>
    <source>
        <strain evidence="2">cv. B73</strain>
    </source>
</reference>
<keyword evidence="3" id="KW-1185">Reference proteome</keyword>
<name>A0A804M0M6_MAIZE</name>
<keyword evidence="1" id="KW-0732">Signal</keyword>
<protein>
    <recommendedName>
        <fullName evidence="5">Expp1 protein</fullName>
    </recommendedName>
</protein>
<feature type="signal peptide" evidence="1">
    <location>
        <begin position="1"/>
        <end position="29"/>
    </location>
</feature>
<evidence type="ECO:0000256" key="1">
    <source>
        <dbReference type="SAM" id="SignalP"/>
    </source>
</evidence>
<dbReference type="GO" id="GO:0017183">
    <property type="term" value="P:protein histidyl modification to diphthamide"/>
    <property type="evidence" value="ECO:0007669"/>
    <property type="project" value="InterPro"/>
</dbReference>
<keyword evidence="4" id="KW-1267">Proteomics identification</keyword>
<reference evidence="2" key="2">
    <citation type="submission" date="2019-07" db="EMBL/GenBank/DDBJ databases">
        <authorList>
            <person name="Seetharam A."/>
            <person name="Woodhouse M."/>
            <person name="Cannon E."/>
        </authorList>
    </citation>
    <scope>NUCLEOTIDE SEQUENCE [LARGE SCALE GENOMIC DNA]</scope>
    <source>
        <strain evidence="2">cv. B73</strain>
    </source>
</reference>
<dbReference type="Gramene" id="Zm00001eb050310_T001">
    <property type="protein sequence ID" value="Zm00001eb050310_P001"/>
    <property type="gene ID" value="Zm00001eb050310"/>
</dbReference>
<dbReference type="PANTHER" id="PTHR21454">
    <property type="entry name" value="DPH3 HOMOLOG-RELATED"/>
    <property type="match status" value="1"/>
</dbReference>
<dbReference type="PANTHER" id="PTHR21454:SF34">
    <property type="entry name" value="EXPRESSED PROTEIN"/>
    <property type="match status" value="1"/>
</dbReference>